<feature type="transmembrane region" description="Helical" evidence="1">
    <location>
        <begin position="37"/>
        <end position="59"/>
    </location>
</feature>
<evidence type="ECO:0000256" key="1">
    <source>
        <dbReference type="SAM" id="Phobius"/>
    </source>
</evidence>
<gene>
    <name evidence="2" type="ORF">R54767_01112</name>
</gene>
<sequence length="157" mass="17032">MRQRQGTRFVADFPTDVVLDKSPGPVMKPAVVDMLRAHLLTASLAAMCFQVIALASLFFDVSEASLESVPFRVLALGCVVTSVLLTRQVASMSFSRALHSHHATYRTASALGGVVSVASNCPLRRLVILHLRMSGRPFEVVQRQPCHAKAGGSAFRR</sequence>
<evidence type="ECO:0000313" key="3">
    <source>
        <dbReference type="Proteomes" id="UP000789752"/>
    </source>
</evidence>
<keyword evidence="1" id="KW-0472">Membrane</keyword>
<dbReference type="Proteomes" id="UP000789752">
    <property type="component" value="Unassembled WGS sequence"/>
</dbReference>
<dbReference type="EMBL" id="CAJQYY010000005">
    <property type="protein sequence ID" value="CAG4891369.1"/>
    <property type="molecule type" value="Genomic_DNA"/>
</dbReference>
<feature type="transmembrane region" description="Helical" evidence="1">
    <location>
        <begin position="71"/>
        <end position="90"/>
    </location>
</feature>
<reference evidence="2 3" key="1">
    <citation type="submission" date="2021-04" db="EMBL/GenBank/DDBJ databases">
        <authorList>
            <person name="Vanwijnsberghe S."/>
        </authorList>
    </citation>
    <scope>NUCLEOTIDE SEQUENCE [LARGE SCALE GENOMIC DNA]</scope>
    <source>
        <strain evidence="2 3">LMG 32171</strain>
    </source>
</reference>
<protein>
    <submittedName>
        <fullName evidence="2">Uncharacterized protein</fullName>
    </submittedName>
</protein>
<proteinExistence type="predicted"/>
<name>A0ABN7QG33_9BURK</name>
<keyword evidence="3" id="KW-1185">Reference proteome</keyword>
<keyword evidence="1" id="KW-0812">Transmembrane</keyword>
<keyword evidence="1" id="KW-1133">Transmembrane helix</keyword>
<comment type="caution">
    <text evidence="2">The sequence shown here is derived from an EMBL/GenBank/DDBJ whole genome shotgun (WGS) entry which is preliminary data.</text>
</comment>
<accession>A0ABN7QG33</accession>
<organism evidence="2 3">
    <name type="scientific">Paraburkholderia gardini</name>
    <dbReference type="NCBI Taxonomy" id="2823469"/>
    <lineage>
        <taxon>Bacteria</taxon>
        <taxon>Pseudomonadati</taxon>
        <taxon>Pseudomonadota</taxon>
        <taxon>Betaproteobacteria</taxon>
        <taxon>Burkholderiales</taxon>
        <taxon>Burkholderiaceae</taxon>
        <taxon>Paraburkholderia</taxon>
    </lineage>
</organism>
<evidence type="ECO:0000313" key="2">
    <source>
        <dbReference type="EMBL" id="CAG4891369.1"/>
    </source>
</evidence>